<dbReference type="RefSeq" id="WP_174928137.1">
    <property type="nucleotide sequence ID" value="NZ_CABVLY010000029.1"/>
</dbReference>
<dbReference type="InterPro" id="IPR052028">
    <property type="entry name" value="HipA_Ser/Thr_kinase"/>
</dbReference>
<evidence type="ECO:0000313" key="9">
    <source>
        <dbReference type="Proteomes" id="UP000755577"/>
    </source>
</evidence>
<gene>
    <name evidence="7" type="ORF">BAN20980_05783</name>
    <name evidence="6" type="ORF">JQK92_15475</name>
</gene>
<keyword evidence="3" id="KW-0418">Kinase</keyword>
<feature type="domain" description="HipA N-terminal subdomain 1" evidence="5">
    <location>
        <begin position="7"/>
        <end position="104"/>
    </location>
</feature>
<dbReference type="InterPro" id="IPR017508">
    <property type="entry name" value="HipA_N1"/>
</dbReference>
<dbReference type="InterPro" id="IPR012893">
    <property type="entry name" value="HipA-like_C"/>
</dbReference>
<evidence type="ECO:0000313" key="7">
    <source>
        <dbReference type="EMBL" id="VVU53052.1"/>
    </source>
</evidence>
<dbReference type="GO" id="GO:0004674">
    <property type="term" value="F:protein serine/threonine kinase activity"/>
    <property type="evidence" value="ECO:0007669"/>
    <property type="project" value="TreeGrafter"/>
</dbReference>
<keyword evidence="2" id="KW-0808">Transferase</keyword>
<protein>
    <submittedName>
        <fullName evidence="6">HipA domain-containing protein</fullName>
    </submittedName>
    <submittedName>
        <fullName evidence="7">Toxin HipA</fullName>
    </submittedName>
</protein>
<evidence type="ECO:0000259" key="4">
    <source>
        <dbReference type="Pfam" id="PF07804"/>
    </source>
</evidence>
<dbReference type="PANTHER" id="PTHR37419">
    <property type="entry name" value="SERINE/THREONINE-PROTEIN KINASE TOXIN HIPA"/>
    <property type="match status" value="1"/>
</dbReference>
<dbReference type="Proteomes" id="UP000755577">
    <property type="component" value="Unassembled WGS sequence"/>
</dbReference>
<reference evidence="6 9" key="2">
    <citation type="submission" date="2021-02" db="EMBL/GenBank/DDBJ databases">
        <title>Draft genome of the type strains Burkholderia anthina DSM16086.</title>
        <authorList>
            <person name="Hertel R."/>
            <person name="Meissner J."/>
            <person name="Poehlein A."/>
            <person name="Daniel R."/>
            <person name="Commichau F.M."/>
        </authorList>
    </citation>
    <scope>NUCLEOTIDE SEQUENCE [LARGE SCALE GENOMIC DNA]</scope>
    <source>
        <strain evidence="6 9">DSM 16086</strain>
    </source>
</reference>
<dbReference type="GeneID" id="56503854"/>
<evidence type="ECO:0000256" key="2">
    <source>
        <dbReference type="ARBA" id="ARBA00022679"/>
    </source>
</evidence>
<evidence type="ECO:0000256" key="1">
    <source>
        <dbReference type="ARBA" id="ARBA00010164"/>
    </source>
</evidence>
<dbReference type="EMBL" id="JAFCIQ010000009">
    <property type="protein sequence ID" value="MBM2767828.1"/>
    <property type="molecule type" value="Genomic_DNA"/>
</dbReference>
<dbReference type="Pfam" id="PF13657">
    <property type="entry name" value="Couple_hipA"/>
    <property type="match status" value="1"/>
</dbReference>
<evidence type="ECO:0000256" key="3">
    <source>
        <dbReference type="ARBA" id="ARBA00022777"/>
    </source>
</evidence>
<dbReference type="NCBIfam" id="TIGR03071">
    <property type="entry name" value="couple_hipA"/>
    <property type="match status" value="1"/>
</dbReference>
<dbReference type="EMBL" id="CABVLY010000029">
    <property type="protein sequence ID" value="VVU53052.1"/>
    <property type="molecule type" value="Genomic_DNA"/>
</dbReference>
<evidence type="ECO:0000259" key="5">
    <source>
        <dbReference type="Pfam" id="PF13657"/>
    </source>
</evidence>
<dbReference type="Pfam" id="PF07804">
    <property type="entry name" value="HipA_C"/>
    <property type="match status" value="1"/>
</dbReference>
<dbReference type="Proteomes" id="UP000494201">
    <property type="component" value="Unassembled WGS sequence"/>
</dbReference>
<dbReference type="GO" id="GO:0005829">
    <property type="term" value="C:cytosol"/>
    <property type="evidence" value="ECO:0007669"/>
    <property type="project" value="TreeGrafter"/>
</dbReference>
<sequence length="450" mass="49618">MIHRLCISADGSPVGQLTYDARRNDYGFSYDPAWLARGDAFALSPSIPLDVGTPPEGAIQRFVGNLLPEGRALDVAASMYQISKDNVFGLIRMLGKEPVGALSFVPADGSSVRAPDTLEPVRRPISAEELTDRIRKRDAIPFSVWDDRVRLSIAGHQDKLQVLVEGERYALVDGALSSSHILKPESRSPNAPFMVANEHFCMTLARHMGMPVAHVEIRRIPEPILLIERFDRLVTTEPGDPQRVSAVRRLHVIDGCQALDLPATLKYERNLGNNEDVRNIREGVSFEKLFSLTPSLETPAAARSMMLRWALLQLLIGNSDAHGKNISFFVSSGGLDPAPLYDLVCVNVYGAAYVQDMAMAYGDVFRIEELTAFALADFAHRAQIRPALVAREMTRMAALAAKLAPGLAESDVYAGDERAWVHRISEYVRAQAERILRIAPMVPKVDVALL</sequence>
<name>A0A6P2GJT3_9BURK</name>
<comment type="similarity">
    <text evidence="1">Belongs to the HipA Ser/Thr kinase family.</text>
</comment>
<accession>A0A6P2GJT3</accession>
<evidence type="ECO:0000313" key="6">
    <source>
        <dbReference type="EMBL" id="MBM2767828.1"/>
    </source>
</evidence>
<evidence type="ECO:0000313" key="8">
    <source>
        <dbReference type="Proteomes" id="UP000494201"/>
    </source>
</evidence>
<keyword evidence="9" id="KW-1185">Reference proteome</keyword>
<organism evidence="7 8">
    <name type="scientific">Burkholderia anthina</name>
    <dbReference type="NCBI Taxonomy" id="179879"/>
    <lineage>
        <taxon>Bacteria</taxon>
        <taxon>Pseudomonadati</taxon>
        <taxon>Pseudomonadota</taxon>
        <taxon>Betaproteobacteria</taxon>
        <taxon>Burkholderiales</taxon>
        <taxon>Burkholderiaceae</taxon>
        <taxon>Burkholderia</taxon>
        <taxon>Burkholderia cepacia complex</taxon>
    </lineage>
</organism>
<dbReference type="PANTHER" id="PTHR37419:SF1">
    <property type="entry name" value="SERINE_THREONINE-PROTEIN KINASE TOXIN HIPA"/>
    <property type="match status" value="1"/>
</dbReference>
<dbReference type="AlphaFoldDB" id="A0A6P2GJT3"/>
<proteinExistence type="inferred from homology"/>
<reference evidence="7 8" key="1">
    <citation type="submission" date="2019-09" db="EMBL/GenBank/DDBJ databases">
        <authorList>
            <person name="Depoorter E."/>
        </authorList>
    </citation>
    <scope>NUCLEOTIDE SEQUENCE [LARGE SCALE GENOMIC DNA]</scope>
    <source>
        <strain evidence="7">LMG 20980</strain>
    </source>
</reference>
<feature type="domain" description="HipA-like C-terminal" evidence="4">
    <location>
        <begin position="151"/>
        <end position="397"/>
    </location>
</feature>